<evidence type="ECO:0000256" key="1">
    <source>
        <dbReference type="ARBA" id="ARBA00023015"/>
    </source>
</evidence>
<evidence type="ECO:0000313" key="6">
    <source>
        <dbReference type="Proteomes" id="UP000030023"/>
    </source>
</evidence>
<evidence type="ECO:0000259" key="4">
    <source>
        <dbReference type="PROSITE" id="PS50995"/>
    </source>
</evidence>
<evidence type="ECO:0000256" key="3">
    <source>
        <dbReference type="ARBA" id="ARBA00023163"/>
    </source>
</evidence>
<dbReference type="InterPro" id="IPR036388">
    <property type="entry name" value="WH-like_DNA-bd_sf"/>
</dbReference>
<dbReference type="PANTHER" id="PTHR42756">
    <property type="entry name" value="TRANSCRIPTIONAL REGULATOR, MARR"/>
    <property type="match status" value="1"/>
</dbReference>
<evidence type="ECO:0000256" key="2">
    <source>
        <dbReference type="ARBA" id="ARBA00023125"/>
    </source>
</evidence>
<feature type="domain" description="HTH marR-type" evidence="4">
    <location>
        <begin position="1"/>
        <end position="93"/>
    </location>
</feature>
<dbReference type="Gene3D" id="1.10.10.10">
    <property type="entry name" value="Winged helix-like DNA-binding domain superfamily/Winged helix DNA-binding domain"/>
    <property type="match status" value="1"/>
</dbReference>
<keyword evidence="1" id="KW-0805">Transcription regulation</keyword>
<organism evidence="5 6">
    <name type="scientific">Oenococcus alcoholitolerans</name>
    <dbReference type="NCBI Taxonomy" id="931074"/>
    <lineage>
        <taxon>Bacteria</taxon>
        <taxon>Bacillati</taxon>
        <taxon>Bacillota</taxon>
        <taxon>Bacilli</taxon>
        <taxon>Lactobacillales</taxon>
        <taxon>Lactobacillaceae</taxon>
        <taxon>Oenococcus</taxon>
    </lineage>
</organism>
<protein>
    <submittedName>
        <fullName evidence="5">MarR family transcriptional regulator</fullName>
    </submittedName>
</protein>
<sequence length="106" mass="12196">MYDHKTTTAVARQLKLSPGTVTASIDNLVRKGYVVRLQSNDDRRVIRLGLTRKGRLIYRAHESFHRHMTESFIEGMDDDQVDLIEKSLLNLRAFLEITDDKGGHEN</sequence>
<dbReference type="SMART" id="SM00347">
    <property type="entry name" value="HTH_MARR"/>
    <property type="match status" value="1"/>
</dbReference>
<accession>A0ABR4XRK1</accession>
<evidence type="ECO:0000313" key="5">
    <source>
        <dbReference type="EMBL" id="KGO32030.1"/>
    </source>
</evidence>
<name>A0ABR4XRK1_9LACO</name>
<dbReference type="InterPro" id="IPR036390">
    <property type="entry name" value="WH_DNA-bd_sf"/>
</dbReference>
<comment type="caution">
    <text evidence="5">The sequence shown here is derived from an EMBL/GenBank/DDBJ whole genome shotgun (WGS) entry which is preliminary data.</text>
</comment>
<dbReference type="PRINTS" id="PR00598">
    <property type="entry name" value="HTHMARR"/>
</dbReference>
<dbReference type="SUPFAM" id="SSF46785">
    <property type="entry name" value="Winged helix' DNA-binding domain"/>
    <property type="match status" value="1"/>
</dbReference>
<dbReference type="InterPro" id="IPR000835">
    <property type="entry name" value="HTH_MarR-typ"/>
</dbReference>
<keyword evidence="3" id="KW-0804">Transcription</keyword>
<keyword evidence="6" id="KW-1185">Reference proteome</keyword>
<proteinExistence type="predicted"/>
<dbReference type="EMBL" id="AXCV01000119">
    <property type="protein sequence ID" value="KGO32030.1"/>
    <property type="molecule type" value="Genomic_DNA"/>
</dbReference>
<keyword evidence="2" id="KW-0238">DNA-binding</keyword>
<gene>
    <name evidence="5" type="ORF">Q757_03465</name>
</gene>
<dbReference type="PANTHER" id="PTHR42756:SF1">
    <property type="entry name" value="TRANSCRIPTIONAL REPRESSOR OF EMRAB OPERON"/>
    <property type="match status" value="1"/>
</dbReference>
<dbReference type="Pfam" id="PF01047">
    <property type="entry name" value="MarR"/>
    <property type="match status" value="1"/>
</dbReference>
<reference evidence="5 6" key="1">
    <citation type="journal article" date="2014" name="Antonie Van Leeuwenhoek">
        <title>Oenococcus alcoholitolerans sp. nov., a lactic acid bacteria isolated from cachaca and ethanol fermentation processes.</title>
        <authorList>
            <person name="Badotti F."/>
            <person name="Moreira A.P."/>
            <person name="Tonon L.A."/>
            <person name="de Lucena B.T."/>
            <person name="Gomes Fde C."/>
            <person name="Kruger R."/>
            <person name="Thompson C.C."/>
            <person name="de Morais M.A.Jr."/>
            <person name="Rosa C.A."/>
            <person name="Thompson F.L."/>
        </authorList>
    </citation>
    <scope>NUCLEOTIDE SEQUENCE [LARGE SCALE GENOMIC DNA]</scope>
    <source>
        <strain evidence="5 6">UFRJ-M7.2.18</strain>
    </source>
</reference>
<dbReference type="PROSITE" id="PS50995">
    <property type="entry name" value="HTH_MARR_2"/>
    <property type="match status" value="1"/>
</dbReference>
<dbReference type="Proteomes" id="UP000030023">
    <property type="component" value="Unassembled WGS sequence"/>
</dbReference>